<proteinExistence type="predicted"/>
<dbReference type="EMBL" id="PDCK01000041">
    <property type="protein sequence ID" value="PRQ42651.1"/>
    <property type="molecule type" value="Genomic_DNA"/>
</dbReference>
<keyword evidence="2" id="KW-1185">Reference proteome</keyword>
<organism evidence="1 2">
    <name type="scientific">Rosa chinensis</name>
    <name type="common">China rose</name>
    <dbReference type="NCBI Taxonomy" id="74649"/>
    <lineage>
        <taxon>Eukaryota</taxon>
        <taxon>Viridiplantae</taxon>
        <taxon>Streptophyta</taxon>
        <taxon>Embryophyta</taxon>
        <taxon>Tracheophyta</taxon>
        <taxon>Spermatophyta</taxon>
        <taxon>Magnoliopsida</taxon>
        <taxon>eudicotyledons</taxon>
        <taxon>Gunneridae</taxon>
        <taxon>Pentapetalae</taxon>
        <taxon>rosids</taxon>
        <taxon>fabids</taxon>
        <taxon>Rosales</taxon>
        <taxon>Rosaceae</taxon>
        <taxon>Rosoideae</taxon>
        <taxon>Rosoideae incertae sedis</taxon>
        <taxon>Rosa</taxon>
    </lineage>
</organism>
<comment type="caution">
    <text evidence="1">The sequence shown here is derived from an EMBL/GenBank/DDBJ whole genome shotgun (WGS) entry which is preliminary data.</text>
</comment>
<evidence type="ECO:0000313" key="2">
    <source>
        <dbReference type="Proteomes" id="UP000238479"/>
    </source>
</evidence>
<dbReference type="Gramene" id="PRQ42651">
    <property type="protein sequence ID" value="PRQ42651"/>
    <property type="gene ID" value="RchiOBHm_Chr3g0459971"/>
</dbReference>
<evidence type="ECO:0000313" key="1">
    <source>
        <dbReference type="EMBL" id="PRQ42651.1"/>
    </source>
</evidence>
<sequence>MYFNANAEQVQENDNVNESTEEFLFFIFYFYKIYLKVGSPNFFFLPRALEIPGPALPYSRLAGLDLTLTSEVSDSMFLLM</sequence>
<gene>
    <name evidence="1" type="ORF">RchiOBHm_Chr3g0459971</name>
</gene>
<accession>A0A2P6R8A9</accession>
<protein>
    <submittedName>
        <fullName evidence="1">Uncharacterized protein</fullName>
    </submittedName>
</protein>
<name>A0A2P6R8A9_ROSCH</name>
<dbReference type="Proteomes" id="UP000238479">
    <property type="component" value="Chromosome 3"/>
</dbReference>
<dbReference type="AlphaFoldDB" id="A0A2P6R8A9"/>
<reference evidence="1 2" key="1">
    <citation type="journal article" date="2018" name="Nat. Genet.">
        <title>The Rosa genome provides new insights in the design of modern roses.</title>
        <authorList>
            <person name="Bendahmane M."/>
        </authorList>
    </citation>
    <scope>NUCLEOTIDE SEQUENCE [LARGE SCALE GENOMIC DNA]</scope>
    <source>
        <strain evidence="2">cv. Old Blush</strain>
    </source>
</reference>